<accession>A0A0B7BV27</accession>
<reference evidence="1" key="1">
    <citation type="submission" date="2014-12" db="EMBL/GenBank/DDBJ databases">
        <title>Insight into the proteome of Arion vulgaris.</title>
        <authorList>
            <person name="Aradska J."/>
            <person name="Bulat T."/>
            <person name="Smidak R."/>
            <person name="Sarate P."/>
            <person name="Gangsoo J."/>
            <person name="Sialana F."/>
            <person name="Bilban M."/>
            <person name="Lubec G."/>
        </authorList>
    </citation>
    <scope>NUCLEOTIDE SEQUENCE</scope>
    <source>
        <tissue evidence="1">Skin</tissue>
    </source>
</reference>
<evidence type="ECO:0000313" key="1">
    <source>
        <dbReference type="EMBL" id="CEK97049.1"/>
    </source>
</evidence>
<organism evidence="1">
    <name type="scientific">Arion vulgaris</name>
    <dbReference type="NCBI Taxonomy" id="1028688"/>
    <lineage>
        <taxon>Eukaryota</taxon>
        <taxon>Metazoa</taxon>
        <taxon>Spiralia</taxon>
        <taxon>Lophotrochozoa</taxon>
        <taxon>Mollusca</taxon>
        <taxon>Gastropoda</taxon>
        <taxon>Heterobranchia</taxon>
        <taxon>Euthyneura</taxon>
        <taxon>Panpulmonata</taxon>
        <taxon>Eupulmonata</taxon>
        <taxon>Stylommatophora</taxon>
        <taxon>Helicina</taxon>
        <taxon>Arionoidea</taxon>
        <taxon>Arionidae</taxon>
        <taxon>Arion</taxon>
    </lineage>
</organism>
<sequence>GYLKEYFASADGLKCLLHLYMDQNADDSKTAHYYLMRSNTAKNGAASEVDLAASINNITAVLHKFCGTVCKPEITNILPCLDAGEISFLNCILDGEMEDWETTQERLKVLLN</sequence>
<gene>
    <name evidence="1" type="primary">ORF214474</name>
</gene>
<name>A0A0B7BV27_9EUPU</name>
<protein>
    <submittedName>
        <fullName evidence="1">Uncharacterized protein</fullName>
    </submittedName>
</protein>
<feature type="non-terminal residue" evidence="1">
    <location>
        <position position="1"/>
    </location>
</feature>
<feature type="non-terminal residue" evidence="1">
    <location>
        <position position="112"/>
    </location>
</feature>
<dbReference type="AlphaFoldDB" id="A0A0B7BV27"/>
<dbReference type="EMBL" id="HACG01050184">
    <property type="protein sequence ID" value="CEK97049.1"/>
    <property type="molecule type" value="Transcribed_RNA"/>
</dbReference>
<proteinExistence type="predicted"/>